<accession>A0A0G1GL84</accession>
<evidence type="ECO:0000256" key="4">
    <source>
        <dbReference type="ARBA" id="ARBA00022692"/>
    </source>
</evidence>
<evidence type="ECO:0000256" key="11">
    <source>
        <dbReference type="SAM" id="Phobius"/>
    </source>
</evidence>
<dbReference type="PANTHER" id="PTHR43221">
    <property type="entry name" value="PROTEASE HTPX"/>
    <property type="match status" value="1"/>
</dbReference>
<protein>
    <submittedName>
        <fullName evidence="13">Ste24 endopeptidase</fullName>
    </submittedName>
</protein>
<feature type="transmembrane region" description="Helical" evidence="11">
    <location>
        <begin position="366"/>
        <end position="386"/>
    </location>
</feature>
<feature type="transmembrane region" description="Helical" evidence="11">
    <location>
        <begin position="294"/>
        <end position="312"/>
    </location>
</feature>
<feature type="transmembrane region" description="Helical" evidence="11">
    <location>
        <begin position="427"/>
        <end position="445"/>
    </location>
</feature>
<keyword evidence="6" id="KW-0378">Hydrolase</keyword>
<keyword evidence="10 11" id="KW-0472">Membrane</keyword>
<feature type="transmembrane region" description="Helical" evidence="11">
    <location>
        <begin position="48"/>
        <end position="70"/>
    </location>
</feature>
<evidence type="ECO:0000313" key="13">
    <source>
        <dbReference type="EMBL" id="KKT35093.1"/>
    </source>
</evidence>
<organism evidence="13 14">
    <name type="scientific">Candidatus Collierbacteria bacterium GW2011_GWA1_44_12</name>
    <dbReference type="NCBI Taxonomy" id="1618376"/>
    <lineage>
        <taxon>Bacteria</taxon>
        <taxon>Candidatus Collieribacteriota</taxon>
    </lineage>
</organism>
<feature type="transmembrane region" description="Helical" evidence="11">
    <location>
        <begin position="392"/>
        <end position="415"/>
    </location>
</feature>
<keyword evidence="5" id="KW-0479">Metal-binding</keyword>
<proteinExistence type="predicted"/>
<dbReference type="InterPro" id="IPR050083">
    <property type="entry name" value="HtpX_protease"/>
</dbReference>
<dbReference type="GO" id="GO:0006508">
    <property type="term" value="P:proteolysis"/>
    <property type="evidence" value="ECO:0007669"/>
    <property type="project" value="UniProtKB-KW"/>
</dbReference>
<dbReference type="PANTHER" id="PTHR43221:SF2">
    <property type="entry name" value="PROTEASE HTPX HOMOLOG"/>
    <property type="match status" value="1"/>
</dbReference>
<feature type="domain" description="Peptidase M48" evidence="12">
    <location>
        <begin position="108"/>
        <end position="277"/>
    </location>
</feature>
<keyword evidence="2" id="KW-1003">Cell membrane</keyword>
<evidence type="ECO:0000256" key="2">
    <source>
        <dbReference type="ARBA" id="ARBA00022475"/>
    </source>
</evidence>
<evidence type="ECO:0000256" key="10">
    <source>
        <dbReference type="ARBA" id="ARBA00023136"/>
    </source>
</evidence>
<dbReference type="GO" id="GO:0004222">
    <property type="term" value="F:metalloendopeptidase activity"/>
    <property type="evidence" value="ECO:0007669"/>
    <property type="project" value="InterPro"/>
</dbReference>
<dbReference type="Proteomes" id="UP000034069">
    <property type="component" value="Unassembled WGS sequence"/>
</dbReference>
<feature type="transmembrane region" description="Helical" evidence="11">
    <location>
        <begin position="20"/>
        <end position="36"/>
    </location>
</feature>
<dbReference type="AlphaFoldDB" id="A0A0G1GL84"/>
<evidence type="ECO:0000256" key="6">
    <source>
        <dbReference type="ARBA" id="ARBA00022801"/>
    </source>
</evidence>
<sequence>MKKVDVQLSILTTLARKQKIANLVLLIVLLSTLWLIQTKIDAQEGFFLQGWGDLVYWIAGILFLLLWIGLSSTDKPRSNKSIVVLHQGVIDTHGNDSDCIRLLRAYTTVTKKLGLDPEKYTLMIRLDEAKNAFATGLNRGKTICVYLGALEQASLDELESILAHEFGHTVNKDLAFSVIRASLGCCISLASGTLGFIIVWIVWGFWSAVLFYFLTSLAIPMISNYASRITETFADSYATIHGFGPGLQSFLVGLDFKKHGFLGSHPHPTVRINHIQKVLDADEGMISDKAERRAWFLLKIVAICLAGAYLVYFQENSPESVLPFLLAGGLFLSADSMLNSTAGSWQTTLRLNKTEKMQPSKLVPALFWMALFLCLFASGIWASYLFMSSTSVALAFVAKVCLIAWLAKPVTSLLGFVNDFFSTASDITTYIALITSLLMMASYFVSL</sequence>
<comment type="caution">
    <text evidence="13">The sequence shown here is derived from an EMBL/GenBank/DDBJ whole genome shotgun (WGS) entry which is preliminary data.</text>
</comment>
<evidence type="ECO:0000259" key="12">
    <source>
        <dbReference type="Pfam" id="PF01435"/>
    </source>
</evidence>
<gene>
    <name evidence="13" type="ORF">UW23_C0022G0003</name>
</gene>
<name>A0A0G1GL84_9BACT</name>
<dbReference type="EMBL" id="LCHN01000022">
    <property type="protein sequence ID" value="KKT35093.1"/>
    <property type="molecule type" value="Genomic_DNA"/>
</dbReference>
<reference evidence="13 14" key="1">
    <citation type="journal article" date="2015" name="Nature">
        <title>rRNA introns, odd ribosomes, and small enigmatic genomes across a large radiation of phyla.</title>
        <authorList>
            <person name="Brown C.T."/>
            <person name="Hug L.A."/>
            <person name="Thomas B.C."/>
            <person name="Sharon I."/>
            <person name="Castelle C.J."/>
            <person name="Singh A."/>
            <person name="Wilkins M.J."/>
            <person name="Williams K.H."/>
            <person name="Banfield J.F."/>
        </authorList>
    </citation>
    <scope>NUCLEOTIDE SEQUENCE [LARGE SCALE GENOMIC DNA]</scope>
</reference>
<evidence type="ECO:0000256" key="8">
    <source>
        <dbReference type="ARBA" id="ARBA00022989"/>
    </source>
</evidence>
<keyword evidence="3" id="KW-0645">Protease</keyword>
<evidence type="ECO:0000256" key="1">
    <source>
        <dbReference type="ARBA" id="ARBA00001947"/>
    </source>
</evidence>
<keyword evidence="7" id="KW-0862">Zinc</keyword>
<keyword evidence="4 11" id="KW-0812">Transmembrane</keyword>
<evidence type="ECO:0000256" key="3">
    <source>
        <dbReference type="ARBA" id="ARBA00022670"/>
    </source>
</evidence>
<feature type="transmembrane region" description="Helical" evidence="11">
    <location>
        <begin position="181"/>
        <end position="203"/>
    </location>
</feature>
<dbReference type="Gene3D" id="3.30.2010.10">
    <property type="entry name" value="Metalloproteases ('zincins'), catalytic domain"/>
    <property type="match status" value="1"/>
</dbReference>
<evidence type="ECO:0000313" key="14">
    <source>
        <dbReference type="Proteomes" id="UP000034069"/>
    </source>
</evidence>
<evidence type="ECO:0000256" key="5">
    <source>
        <dbReference type="ARBA" id="ARBA00022723"/>
    </source>
</evidence>
<dbReference type="GO" id="GO:0046872">
    <property type="term" value="F:metal ion binding"/>
    <property type="evidence" value="ECO:0007669"/>
    <property type="project" value="UniProtKB-KW"/>
</dbReference>
<keyword evidence="8 11" id="KW-1133">Transmembrane helix</keyword>
<dbReference type="Pfam" id="PF01435">
    <property type="entry name" value="Peptidase_M48"/>
    <property type="match status" value="1"/>
</dbReference>
<dbReference type="InterPro" id="IPR001915">
    <property type="entry name" value="Peptidase_M48"/>
</dbReference>
<evidence type="ECO:0000256" key="9">
    <source>
        <dbReference type="ARBA" id="ARBA00023049"/>
    </source>
</evidence>
<comment type="cofactor">
    <cofactor evidence="1">
        <name>Zn(2+)</name>
        <dbReference type="ChEBI" id="CHEBI:29105"/>
    </cofactor>
</comment>
<keyword evidence="9" id="KW-0482">Metalloprotease</keyword>
<evidence type="ECO:0000256" key="7">
    <source>
        <dbReference type="ARBA" id="ARBA00022833"/>
    </source>
</evidence>
<feature type="transmembrane region" description="Helical" evidence="11">
    <location>
        <begin position="209"/>
        <end position="226"/>
    </location>
</feature>